<evidence type="ECO:0000313" key="9">
    <source>
        <dbReference type="Proteomes" id="UP001560045"/>
    </source>
</evidence>
<evidence type="ECO:0000256" key="6">
    <source>
        <dbReference type="SAM" id="Phobius"/>
    </source>
</evidence>
<feature type="transmembrane region" description="Helical" evidence="6">
    <location>
        <begin position="178"/>
        <end position="199"/>
    </location>
</feature>
<keyword evidence="4 6" id="KW-1133">Transmembrane helix</keyword>
<feature type="domain" description="EamA" evidence="7">
    <location>
        <begin position="148"/>
        <end position="281"/>
    </location>
</feature>
<accession>A0ABV3XEX7</accession>
<feature type="transmembrane region" description="Helical" evidence="6">
    <location>
        <begin position="242"/>
        <end position="262"/>
    </location>
</feature>
<reference evidence="8 9" key="1">
    <citation type="submission" date="2024-06" db="EMBL/GenBank/DDBJ databases">
        <title>Draft genome sequence of Geodermatophilus badlandi, a novel member of the Geodermatophilaceae isolated from badland sedimentary rocks in the Red desert, Wyoming, USA.</title>
        <authorList>
            <person name="Ben Tekaya S."/>
            <person name="Nouioui I."/>
            <person name="Flores G.M."/>
            <person name="Shaal M.N."/>
            <person name="Bredoire F."/>
            <person name="Basile F."/>
            <person name="Van Diepen L."/>
            <person name="Ward N.L."/>
        </authorList>
    </citation>
    <scope>NUCLEOTIDE SEQUENCE [LARGE SCALE GENOMIC DNA]</scope>
    <source>
        <strain evidence="8 9">WL48A</strain>
    </source>
</reference>
<feature type="transmembrane region" description="Helical" evidence="6">
    <location>
        <begin position="268"/>
        <end position="286"/>
    </location>
</feature>
<gene>
    <name evidence="8" type="ORF">ABQ292_11880</name>
</gene>
<name>A0ABV3XEX7_9ACTN</name>
<proteinExistence type="inferred from homology"/>
<comment type="similarity">
    <text evidence="2">Belongs to the EamA transporter family.</text>
</comment>
<dbReference type="PANTHER" id="PTHR32322:SF2">
    <property type="entry name" value="EAMA DOMAIN-CONTAINING PROTEIN"/>
    <property type="match status" value="1"/>
</dbReference>
<feature type="transmembrane region" description="Helical" evidence="6">
    <location>
        <begin position="39"/>
        <end position="56"/>
    </location>
</feature>
<feature type="transmembrane region" description="Helical" evidence="6">
    <location>
        <begin position="95"/>
        <end position="115"/>
    </location>
</feature>
<dbReference type="InterPro" id="IPR037185">
    <property type="entry name" value="EmrE-like"/>
</dbReference>
<sequence>MVKRWWAALPGAVAMGFVGGSVAVSGLLSPAELFTAQAVRYAVACALLVGLARLAGRRLVRPRGAEWAWLLGVAGAGLVVFNVALVHGAGHAEPAVLGVAVACVPVVLAAGGAALERRRPSPSLLTAGVVVTCGAVLVQGLGRADAAGIGWALVVLAGEAGFTLLAVPVLGRHGPWGVSAWSTGIASGVFAVLALVVEGPAAGAGLGPRDLWAAAYLAVAVTAVAFVLWYSTVTRLGAGRAGLLTGIAPVAAAGTGVLLGGAVPAPPVWAGVALVAAGLVLGLTQGDRRRPLRSRAWSQGASSSTGGARW</sequence>
<dbReference type="Proteomes" id="UP001560045">
    <property type="component" value="Unassembled WGS sequence"/>
</dbReference>
<evidence type="ECO:0000256" key="2">
    <source>
        <dbReference type="ARBA" id="ARBA00007362"/>
    </source>
</evidence>
<protein>
    <submittedName>
        <fullName evidence="8">DMT family transporter</fullName>
    </submittedName>
</protein>
<evidence type="ECO:0000256" key="4">
    <source>
        <dbReference type="ARBA" id="ARBA00022989"/>
    </source>
</evidence>
<dbReference type="RefSeq" id="WP_369206512.1">
    <property type="nucleotide sequence ID" value="NZ_JBFNXQ010000032.1"/>
</dbReference>
<feature type="transmembrane region" description="Helical" evidence="6">
    <location>
        <begin position="211"/>
        <end position="230"/>
    </location>
</feature>
<organism evidence="8 9">
    <name type="scientific">Geodermatophilus maliterrae</name>
    <dbReference type="NCBI Taxonomy" id="3162531"/>
    <lineage>
        <taxon>Bacteria</taxon>
        <taxon>Bacillati</taxon>
        <taxon>Actinomycetota</taxon>
        <taxon>Actinomycetes</taxon>
        <taxon>Geodermatophilales</taxon>
        <taxon>Geodermatophilaceae</taxon>
        <taxon>Geodermatophilus</taxon>
    </lineage>
</organism>
<feature type="transmembrane region" description="Helical" evidence="6">
    <location>
        <begin position="148"/>
        <end position="171"/>
    </location>
</feature>
<comment type="caution">
    <text evidence="8">The sequence shown here is derived from an EMBL/GenBank/DDBJ whole genome shotgun (WGS) entry which is preliminary data.</text>
</comment>
<comment type="subcellular location">
    <subcellularLocation>
        <location evidence="1">Membrane</location>
        <topology evidence="1">Multi-pass membrane protein</topology>
    </subcellularLocation>
</comment>
<keyword evidence="9" id="KW-1185">Reference proteome</keyword>
<evidence type="ECO:0000256" key="1">
    <source>
        <dbReference type="ARBA" id="ARBA00004141"/>
    </source>
</evidence>
<dbReference type="Pfam" id="PF00892">
    <property type="entry name" value="EamA"/>
    <property type="match status" value="1"/>
</dbReference>
<feature type="transmembrane region" description="Helical" evidence="6">
    <location>
        <begin position="122"/>
        <end position="142"/>
    </location>
</feature>
<evidence type="ECO:0000256" key="5">
    <source>
        <dbReference type="ARBA" id="ARBA00023136"/>
    </source>
</evidence>
<evidence type="ECO:0000313" key="8">
    <source>
        <dbReference type="EMBL" id="MEX5719057.1"/>
    </source>
</evidence>
<feature type="transmembrane region" description="Helical" evidence="6">
    <location>
        <begin position="68"/>
        <end position="89"/>
    </location>
</feature>
<dbReference type="SUPFAM" id="SSF103481">
    <property type="entry name" value="Multidrug resistance efflux transporter EmrE"/>
    <property type="match status" value="2"/>
</dbReference>
<evidence type="ECO:0000259" key="7">
    <source>
        <dbReference type="Pfam" id="PF00892"/>
    </source>
</evidence>
<keyword evidence="3 6" id="KW-0812">Transmembrane</keyword>
<dbReference type="EMBL" id="JBFNXQ010000032">
    <property type="protein sequence ID" value="MEX5719057.1"/>
    <property type="molecule type" value="Genomic_DNA"/>
</dbReference>
<dbReference type="PANTHER" id="PTHR32322">
    <property type="entry name" value="INNER MEMBRANE TRANSPORTER"/>
    <property type="match status" value="1"/>
</dbReference>
<dbReference type="InterPro" id="IPR050638">
    <property type="entry name" value="AA-Vitamin_Transporters"/>
</dbReference>
<evidence type="ECO:0000256" key="3">
    <source>
        <dbReference type="ARBA" id="ARBA00022692"/>
    </source>
</evidence>
<keyword evidence="5 6" id="KW-0472">Membrane</keyword>
<dbReference type="InterPro" id="IPR000620">
    <property type="entry name" value="EamA_dom"/>
</dbReference>